<dbReference type="Pfam" id="PF05954">
    <property type="entry name" value="Phage_GPD"/>
    <property type="match status" value="1"/>
</dbReference>
<evidence type="ECO:0000313" key="1">
    <source>
        <dbReference type="EMBL" id="MBB4014969.1"/>
    </source>
</evidence>
<dbReference type="EMBL" id="JACIET010000010">
    <property type="protein sequence ID" value="MBB4014969.1"/>
    <property type="molecule type" value="Genomic_DNA"/>
</dbReference>
<dbReference type="RefSeq" id="WP_183638597.1">
    <property type="nucleotide sequence ID" value="NZ_JACIET010000010.1"/>
</dbReference>
<dbReference type="Gene3D" id="3.55.50.10">
    <property type="entry name" value="Baseplate protein-like domains"/>
    <property type="match status" value="1"/>
</dbReference>
<sequence>MGSESGLSGQSWYGARHAQVRARRTSRIFQDQSALDVVQAVLGDYPIARFDVRVANAGTVAPRPLITQYRETDFDFVQRLLAEEGLSYWFE</sequence>
<dbReference type="Proteomes" id="UP000561045">
    <property type="component" value="Unassembled WGS sequence"/>
</dbReference>
<dbReference type="AlphaFoldDB" id="A0A840BUA4"/>
<name>A0A840BUA4_9RHOO</name>
<evidence type="ECO:0000313" key="2">
    <source>
        <dbReference type="Proteomes" id="UP000561045"/>
    </source>
</evidence>
<gene>
    <name evidence="1" type="ORF">GGR36_004337</name>
</gene>
<organism evidence="1 2">
    <name type="scientific">Niveibacterium umoris</name>
    <dbReference type="NCBI Taxonomy" id="1193620"/>
    <lineage>
        <taxon>Bacteria</taxon>
        <taxon>Pseudomonadati</taxon>
        <taxon>Pseudomonadota</taxon>
        <taxon>Betaproteobacteria</taxon>
        <taxon>Rhodocyclales</taxon>
        <taxon>Rhodocyclaceae</taxon>
        <taxon>Niveibacterium</taxon>
    </lineage>
</organism>
<reference evidence="1 2" key="1">
    <citation type="submission" date="2020-08" db="EMBL/GenBank/DDBJ databases">
        <title>Genomic Encyclopedia of Type Strains, Phase IV (KMG-IV): sequencing the most valuable type-strain genomes for metagenomic binning, comparative biology and taxonomic classification.</title>
        <authorList>
            <person name="Goeker M."/>
        </authorList>
    </citation>
    <scope>NUCLEOTIDE SEQUENCE [LARGE SCALE GENOMIC DNA]</scope>
    <source>
        <strain evidence="1 2">DSM 106739</strain>
    </source>
</reference>
<proteinExistence type="predicted"/>
<feature type="non-terminal residue" evidence="1">
    <location>
        <position position="91"/>
    </location>
</feature>
<dbReference type="SUPFAM" id="SSF69279">
    <property type="entry name" value="Phage tail proteins"/>
    <property type="match status" value="1"/>
</dbReference>
<keyword evidence="2" id="KW-1185">Reference proteome</keyword>
<comment type="caution">
    <text evidence="1">The sequence shown here is derived from an EMBL/GenBank/DDBJ whole genome shotgun (WGS) entry which is preliminary data.</text>
</comment>
<protein>
    <submittedName>
        <fullName evidence="1">Uncharacterized protein involved in type VI secretion and phage assembly</fullName>
    </submittedName>
</protein>
<accession>A0A840BUA4</accession>